<dbReference type="EMBL" id="JACHED010000001">
    <property type="protein sequence ID" value="MBB6496622.1"/>
    <property type="molecule type" value="Genomic_DNA"/>
</dbReference>
<evidence type="ECO:0000313" key="11">
    <source>
        <dbReference type="Proteomes" id="UP000590564"/>
    </source>
</evidence>
<evidence type="ECO:0000313" key="9">
    <source>
        <dbReference type="Proteomes" id="UP000239462"/>
    </source>
</evidence>
<name>A0A2L1CBZ4_METMI</name>
<feature type="binding site" evidence="2">
    <location>
        <position position="200"/>
    </location>
    <ligand>
        <name>ATP</name>
        <dbReference type="ChEBI" id="CHEBI:30616"/>
    </ligand>
</feature>
<evidence type="ECO:0000256" key="2">
    <source>
        <dbReference type="PIRSR" id="PIRSR004976-51"/>
    </source>
</evidence>
<reference evidence="9" key="1">
    <citation type="journal article" date="2018" name="Genome Announc.">
        <title>Complete Genome Sequence of the Methanococcus maripaludis Type Strain JJ (DSM 2067), a Model for Selenoprotein Synthesis in Archaea.</title>
        <authorList>
            <person name="Poehlein A."/>
            <person name="Heym D."/>
            <person name="Quitzke V."/>
            <person name="Fersch J."/>
            <person name="Daniel R."/>
            <person name="Rother M."/>
        </authorList>
    </citation>
    <scope>NUCLEOTIDE SEQUENCE [LARGE SCALE GENOMIC DNA]</scope>
    <source>
        <strain evidence="9">DSM 2067</strain>
    </source>
</reference>
<dbReference type="Pfam" id="PF01171">
    <property type="entry name" value="ATP_bind_3"/>
    <property type="match status" value="1"/>
</dbReference>
<protein>
    <submittedName>
        <fullName evidence="4">tRNA 2-thiocytidine biosynthesis protein TtcA</fullName>
    </submittedName>
    <submittedName>
        <fullName evidence="5">tRNA(Ile)-lysidine synthase TilS/MesJ</fullName>
    </submittedName>
</protein>
<dbReference type="GO" id="GO:0000049">
    <property type="term" value="F:tRNA binding"/>
    <property type="evidence" value="ECO:0007669"/>
    <property type="project" value="TreeGrafter"/>
</dbReference>
<dbReference type="AlphaFoldDB" id="A0A2L1CBZ4"/>
<reference evidence="4" key="2">
    <citation type="submission" date="2018-02" db="EMBL/GenBank/DDBJ databases">
        <title>Complete genome sequence of the Methanococcus maripaludis type strain JJ (DSM 2067), a model for selenoprotein synthesis in Archaea.</title>
        <authorList>
            <person name="Poehlein A."/>
            <person name="Heym D."/>
            <person name="Quitzke V."/>
            <person name="Fersch J."/>
            <person name="Daniel R."/>
            <person name="Rother M."/>
        </authorList>
    </citation>
    <scope>NUCLEOTIDE SEQUENCE [LARGE SCALE GENOMIC DNA]</scope>
    <source>
        <strain evidence="4">DSM 2067</strain>
    </source>
</reference>
<dbReference type="Proteomes" id="UP000742560">
    <property type="component" value="Unassembled WGS sequence"/>
</dbReference>
<dbReference type="GO" id="GO:0005524">
    <property type="term" value="F:ATP binding"/>
    <property type="evidence" value="ECO:0007669"/>
    <property type="project" value="UniProtKB-KW"/>
</dbReference>
<dbReference type="GeneID" id="36102570"/>
<dbReference type="PANTHER" id="PTHR11807">
    <property type="entry name" value="ATPASES OF THE PP SUPERFAMILY-RELATED"/>
    <property type="match status" value="1"/>
</dbReference>
<dbReference type="EMBL" id="JAFBBC010000001">
    <property type="protein sequence ID" value="MBM7409393.1"/>
    <property type="molecule type" value="Genomic_DNA"/>
</dbReference>
<gene>
    <name evidence="4" type="primary">ttcA_2</name>
    <name evidence="7" type="ORF">HNP85_001065</name>
    <name evidence="5" type="ORF">HNP94_000374</name>
    <name evidence="6" type="ORF">HNP96_000643</name>
    <name evidence="8" type="ORF">J2745_001480</name>
    <name evidence="4" type="ORF">MMJJ_14860</name>
</gene>
<dbReference type="Gene3D" id="3.40.50.620">
    <property type="entry name" value="HUPs"/>
    <property type="match status" value="1"/>
</dbReference>
<dbReference type="InterPro" id="IPR014729">
    <property type="entry name" value="Rossmann-like_a/b/a_fold"/>
</dbReference>
<evidence type="ECO:0000313" key="7">
    <source>
        <dbReference type="EMBL" id="MBM7409393.1"/>
    </source>
</evidence>
<dbReference type="EMBL" id="CP026606">
    <property type="protein sequence ID" value="AVB76864.1"/>
    <property type="molecule type" value="Genomic_DNA"/>
</dbReference>
<dbReference type="Proteomes" id="UP000590564">
    <property type="component" value="Unassembled WGS sequence"/>
</dbReference>
<feature type="binding site" evidence="2">
    <location>
        <begin position="81"/>
        <end position="83"/>
    </location>
    <ligand>
        <name>ATP</name>
        <dbReference type="ChEBI" id="CHEBI:30616"/>
    </ligand>
</feature>
<evidence type="ECO:0000256" key="1">
    <source>
        <dbReference type="ARBA" id="ARBA00022679"/>
    </source>
</evidence>
<accession>A0A2L1CBZ4</accession>
<evidence type="ECO:0000259" key="3">
    <source>
        <dbReference type="Pfam" id="PF01171"/>
    </source>
</evidence>
<dbReference type="Proteomes" id="UP000567099">
    <property type="component" value="Unassembled WGS sequence"/>
</dbReference>
<feature type="binding site" evidence="2">
    <location>
        <position position="205"/>
    </location>
    <ligand>
        <name>ATP</name>
        <dbReference type="ChEBI" id="CHEBI:30616"/>
    </ligand>
</feature>
<dbReference type="EMBL" id="JACDUO010000001">
    <property type="protein sequence ID" value="MBA2863374.1"/>
    <property type="molecule type" value="Genomic_DNA"/>
</dbReference>
<evidence type="ECO:0000313" key="10">
    <source>
        <dbReference type="Proteomes" id="UP000567099"/>
    </source>
</evidence>
<dbReference type="InterPro" id="IPR011063">
    <property type="entry name" value="TilS/TtcA_N"/>
</dbReference>
<feature type="domain" description="tRNA(Ile)-lysidine/2-thiocytidine synthase N-terminal" evidence="3">
    <location>
        <begin position="77"/>
        <end position="275"/>
    </location>
</feature>
<evidence type="ECO:0000313" key="5">
    <source>
        <dbReference type="EMBL" id="MBA2863374.1"/>
    </source>
</evidence>
<reference evidence="8" key="4">
    <citation type="submission" date="2021-03" db="EMBL/GenBank/DDBJ databases">
        <title>Genomic Encyclopedia of Type Strains, Phase IV (KMG-IV): sequencing the most valuable type-strain genomes for metagenomic binning, comparative biology and taxonomic classification.</title>
        <authorList>
            <person name="Goeker M."/>
        </authorList>
    </citation>
    <scope>NUCLEOTIDE SEQUENCE</scope>
    <source>
        <strain evidence="8">DSM 2771</strain>
    </source>
</reference>
<dbReference type="Proteomes" id="UP000722095">
    <property type="component" value="Unassembled WGS sequence"/>
</dbReference>
<evidence type="ECO:0000313" key="8">
    <source>
        <dbReference type="EMBL" id="MBP2219973.1"/>
    </source>
</evidence>
<dbReference type="Proteomes" id="UP000239462">
    <property type="component" value="Chromosome"/>
</dbReference>
<dbReference type="PANTHER" id="PTHR11807:SF12">
    <property type="entry name" value="CYTOPLASMIC TRNA 2-THIOLATION PROTEIN 1"/>
    <property type="match status" value="1"/>
</dbReference>
<dbReference type="GO" id="GO:0016740">
    <property type="term" value="F:transferase activity"/>
    <property type="evidence" value="ECO:0007669"/>
    <property type="project" value="UniProtKB-KW"/>
</dbReference>
<dbReference type="EMBL" id="JAGINF010000005">
    <property type="protein sequence ID" value="MBP2219973.1"/>
    <property type="molecule type" value="Genomic_DNA"/>
</dbReference>
<dbReference type="PIRSF" id="PIRSF004976">
    <property type="entry name" value="ATPase_YdaO"/>
    <property type="match status" value="1"/>
</dbReference>
<evidence type="ECO:0000313" key="6">
    <source>
        <dbReference type="EMBL" id="MBB6496622.1"/>
    </source>
</evidence>
<dbReference type="GO" id="GO:0002143">
    <property type="term" value="P:tRNA wobble position uridine thiolation"/>
    <property type="evidence" value="ECO:0007669"/>
    <property type="project" value="TreeGrafter"/>
</dbReference>
<keyword evidence="2" id="KW-0067">ATP-binding</keyword>
<dbReference type="SUPFAM" id="SSF52402">
    <property type="entry name" value="Adenine nucleotide alpha hydrolases-like"/>
    <property type="match status" value="1"/>
</dbReference>
<feature type="binding site" evidence="2">
    <location>
        <position position="87"/>
    </location>
    <ligand>
        <name>ATP</name>
        <dbReference type="ChEBI" id="CHEBI:30616"/>
    </ligand>
</feature>
<dbReference type="KEGG" id="mmad:MMJJ_14860"/>
<evidence type="ECO:0000313" key="4">
    <source>
        <dbReference type="EMBL" id="AVB76864.1"/>
    </source>
</evidence>
<sequence length="324" mass="37180">MIDLKELKKYCNPSYLTIRNDKIIVGNKGLARLSKEKMRKIENDFGIPVVYSRVFEEISERMGRFVSKNNIISPKDKILVGLSGGKDSLALLHLLEPYRRKYGVQIYAVTVDLNINGIRPWTESNKNVEKIAEHCKNLNIPHKIIAHDGNVVEMSKILSENTKGIEYSPCFSCSMVRRHVLTNYAKNNFESDSNVKIAIGHTLEDNSDTIMANIFKGNIIKALEPIKNFNETDVDFKDFKLNLKSCCMIRPMLNVSEEKIVKALVECDIEYYHDKDECPYSRHNGNGIRKKSHEVLESIEEDVPNIREMVISSILNSIEHYKQK</sequence>
<reference evidence="7" key="3">
    <citation type="submission" date="2021-01" db="EMBL/GenBank/DDBJ databases">
        <title>Genomic Encyclopedia of Type Strains, Phase IV (KMG-V): Genome sequencing to study the core and pangenomes of soil and plant-associated prokaryotes.</title>
        <authorList>
            <person name="Whitman W."/>
        </authorList>
    </citation>
    <scope>NUCLEOTIDE SEQUENCE</scope>
    <source>
        <strain evidence="5 10">C13</strain>
        <strain evidence="6 11">D1</strain>
        <strain evidence="7">RC</strain>
    </source>
</reference>
<keyword evidence="2" id="KW-0547">Nucleotide-binding</keyword>
<feature type="binding site" evidence="2">
    <location>
        <position position="111"/>
    </location>
    <ligand>
        <name>ATP</name>
        <dbReference type="ChEBI" id="CHEBI:30616"/>
    </ligand>
</feature>
<keyword evidence="1" id="KW-0808">Transferase</keyword>
<dbReference type="RefSeq" id="WP_104838265.1">
    <property type="nucleotide sequence ID" value="NZ_CP026606.1"/>
</dbReference>
<organism evidence="4 9">
    <name type="scientific">Methanococcus maripaludis</name>
    <name type="common">Methanococcus deltae</name>
    <dbReference type="NCBI Taxonomy" id="39152"/>
    <lineage>
        <taxon>Archaea</taxon>
        <taxon>Methanobacteriati</taxon>
        <taxon>Methanobacteriota</taxon>
        <taxon>Methanomada group</taxon>
        <taxon>Methanococci</taxon>
        <taxon>Methanococcales</taxon>
        <taxon>Methanococcaceae</taxon>
        <taxon>Methanococcus</taxon>
    </lineage>
</organism>
<proteinExistence type="predicted"/>
<dbReference type="GO" id="GO:0002144">
    <property type="term" value="C:cytosolic tRNA wobble base thiouridylase complex"/>
    <property type="evidence" value="ECO:0007669"/>
    <property type="project" value="TreeGrafter"/>
</dbReference>
<dbReference type="InterPro" id="IPR035107">
    <property type="entry name" value="tRNA_thiolation_TtcA_Ctu1"/>
</dbReference>